<dbReference type="EMBL" id="CM003532">
    <property type="protein sequence ID" value="RCV26649.1"/>
    <property type="molecule type" value="Genomic_DNA"/>
</dbReference>
<protein>
    <recommendedName>
        <fullName evidence="2">FORGETTER1 second zinc ribbon domain-containing protein</fullName>
    </recommendedName>
</protein>
<reference evidence="4" key="3">
    <citation type="submission" date="2018-08" db="UniProtKB">
        <authorList>
            <consortium name="EnsemblPlants"/>
        </authorList>
    </citation>
    <scope>IDENTIFICATION</scope>
    <source>
        <strain evidence="4">Yugu1</strain>
    </source>
</reference>
<evidence type="ECO:0000313" key="4">
    <source>
        <dbReference type="EnsemblPlants" id="KQL06316"/>
    </source>
</evidence>
<dbReference type="Gramene" id="KQL06316">
    <property type="protein sequence ID" value="KQL06316"/>
    <property type="gene ID" value="SETIT_003057mg"/>
</dbReference>
<name>K3XMD4_SETIT</name>
<evidence type="ECO:0000259" key="2">
    <source>
        <dbReference type="Pfam" id="PF23548"/>
    </source>
</evidence>
<dbReference type="HOGENOM" id="CLU_1477541_0_0_1"/>
<dbReference type="STRING" id="4555.K3XMD4"/>
<dbReference type="EnsemblPlants" id="KQL06316">
    <property type="protein sequence ID" value="KQL06316"/>
    <property type="gene ID" value="SETIT_003057mg"/>
</dbReference>
<dbReference type="Pfam" id="PF23548">
    <property type="entry name" value="Zn_ribbon_FGT1_2"/>
    <property type="match status" value="1"/>
</dbReference>
<feature type="domain" description="FORGETTER1 second zinc ribbon" evidence="2">
    <location>
        <begin position="106"/>
        <end position="139"/>
    </location>
</feature>
<feature type="compositionally biased region" description="Polar residues" evidence="1">
    <location>
        <begin position="48"/>
        <end position="58"/>
    </location>
</feature>
<dbReference type="Proteomes" id="UP000004995">
    <property type="component" value="Unassembled WGS sequence"/>
</dbReference>
<evidence type="ECO:0000313" key="5">
    <source>
        <dbReference type="Proteomes" id="UP000004995"/>
    </source>
</evidence>
<sequence>MKECHLQWWQICKYPPPYPLRNESSGGRELAARDDDAIRRGGGASWRRGTSPTASLSAAFSPVSRGAEEAGSRGVWGDAGGGVRAHGVHLPIPPGPAPTPLPVPAARLPCGSCGAILAVPPGLARCGCPVCGAELAVDPARLCQYLLSTAAAPLVPVSLPPVMRKCPIPAVLGFRLPPPPLDL</sequence>
<reference evidence="3" key="2">
    <citation type="submission" date="2015-07" db="EMBL/GenBank/DDBJ databases">
        <authorList>
            <person name="Noorani M."/>
        </authorList>
    </citation>
    <scope>NUCLEOTIDE SEQUENCE</scope>
    <source>
        <strain evidence="3">Yugu1</strain>
    </source>
</reference>
<dbReference type="AlphaFoldDB" id="K3XMD4"/>
<feature type="region of interest" description="Disordered" evidence="1">
    <location>
        <begin position="39"/>
        <end position="62"/>
    </location>
</feature>
<proteinExistence type="predicted"/>
<reference evidence="3 5" key="1">
    <citation type="journal article" date="2012" name="Nat. Biotechnol.">
        <title>Reference genome sequence of the model plant Setaria.</title>
        <authorList>
            <person name="Bennetzen J.L."/>
            <person name="Schmutz J."/>
            <person name="Wang H."/>
            <person name="Percifield R."/>
            <person name="Hawkins J."/>
            <person name="Pontaroli A.C."/>
            <person name="Estep M."/>
            <person name="Feng L."/>
            <person name="Vaughn J.N."/>
            <person name="Grimwood J."/>
            <person name="Jenkins J."/>
            <person name="Barry K."/>
            <person name="Lindquist E."/>
            <person name="Hellsten U."/>
            <person name="Deshpande S."/>
            <person name="Wang X."/>
            <person name="Wu X."/>
            <person name="Mitros T."/>
            <person name="Triplett J."/>
            <person name="Yang X."/>
            <person name="Ye C.Y."/>
            <person name="Mauro-Herrera M."/>
            <person name="Wang L."/>
            <person name="Li P."/>
            <person name="Sharma M."/>
            <person name="Sharma R."/>
            <person name="Ronald P.C."/>
            <person name="Panaud O."/>
            <person name="Kellogg E.A."/>
            <person name="Brutnell T.P."/>
            <person name="Doust A.N."/>
            <person name="Tuskan G.A."/>
            <person name="Rokhsar D."/>
            <person name="Devos K.M."/>
        </authorList>
    </citation>
    <scope>NUCLEOTIDE SEQUENCE [LARGE SCALE GENOMIC DNA]</scope>
    <source>
        <strain evidence="5">cv. Yugu1</strain>
        <strain evidence="3">Yugu1</strain>
    </source>
</reference>
<evidence type="ECO:0000313" key="3">
    <source>
        <dbReference type="EMBL" id="RCV26648.1"/>
    </source>
</evidence>
<dbReference type="EMBL" id="AGNK02003241">
    <property type="status" value="NOT_ANNOTATED_CDS"/>
    <property type="molecule type" value="Genomic_DNA"/>
</dbReference>
<dbReference type="EMBL" id="CM003532">
    <property type="protein sequence ID" value="RCV26647.1"/>
    <property type="molecule type" value="Genomic_DNA"/>
</dbReference>
<dbReference type="InterPro" id="IPR057025">
    <property type="entry name" value="Znr_FGT1_2"/>
</dbReference>
<dbReference type="OrthoDB" id="772075at2759"/>
<keyword evidence="5" id="KW-1185">Reference proteome</keyword>
<dbReference type="EMBL" id="CM003532">
    <property type="protein sequence ID" value="RCV26648.1"/>
    <property type="molecule type" value="Genomic_DNA"/>
</dbReference>
<gene>
    <name evidence="3" type="ORF">SETIT_5G262800v2</name>
</gene>
<accession>K3XMD4</accession>
<organism evidence="3">
    <name type="scientific">Setaria italica</name>
    <name type="common">Foxtail millet</name>
    <name type="synonym">Panicum italicum</name>
    <dbReference type="NCBI Taxonomy" id="4555"/>
    <lineage>
        <taxon>Eukaryota</taxon>
        <taxon>Viridiplantae</taxon>
        <taxon>Streptophyta</taxon>
        <taxon>Embryophyta</taxon>
        <taxon>Tracheophyta</taxon>
        <taxon>Spermatophyta</taxon>
        <taxon>Magnoliopsida</taxon>
        <taxon>Liliopsida</taxon>
        <taxon>Poales</taxon>
        <taxon>Poaceae</taxon>
        <taxon>PACMAD clade</taxon>
        <taxon>Panicoideae</taxon>
        <taxon>Panicodae</taxon>
        <taxon>Paniceae</taxon>
        <taxon>Cenchrinae</taxon>
        <taxon>Setaria</taxon>
    </lineage>
</organism>
<evidence type="ECO:0000256" key="1">
    <source>
        <dbReference type="SAM" id="MobiDB-lite"/>
    </source>
</evidence>